<dbReference type="InterPro" id="IPR047187">
    <property type="entry name" value="SF1_C_Upf1"/>
</dbReference>
<accession>A0ABT0RTF8</accession>
<dbReference type="InterPro" id="IPR027417">
    <property type="entry name" value="P-loop_NTPase"/>
</dbReference>
<comment type="similarity">
    <text evidence="1">Belongs to the DNA2/NAM7 helicase family.</text>
</comment>
<sequence length="596" mass="65578">MSITRERIRASLETERTISQKGIGLEVASAEWEDSHLVIGVRPLKGRTRIAVDEGLEGVRVKWGDEFEFAGRIKFVDPDQDRIVLEPLTGGKPVAGSTIWLFPGDFLGPLIEMWSGPMASRAAKRLAQSKEELEPRQEVLPLPIEFAELRERQALAVQNSAYRCSLLIGPPGTGKSFTIGALGAYLLTRHPGARLLVVGPTNVAVDTALLAIDDWLTRIGRTDLARRMKRIGAHFDPRKYVDRPHLLAAGVAEKVTEYLMLELAEPPKSRIGEYAKWKDRIGAARAALAADIGTTSSSARVVGVTVSTALRWHEALTEKPFPFVICDEASQIIGPAAMMIAALGQQTVFAGDPQQLAPIVRTDDKAGTPVLKRNAFDIFQHVKTVHLNEQSRMSEGICRAVGSTFYGNDLIVCRKAARDPEWKQARSPYFVDGREVPRICFDPVSEAATFSAKYGGFIRFQSAKLIEEIADELAGSYVDPSEILVLTPYRAQRALVKLLLKKRHPTIAVSTVHRAQGSERTVVIFDPVDASSQFLSGADGNRLINVAVSRAKAHVVIPYHQDDLKHPALAKIHGISSKIWQTKGDYSRPFTFGRST</sequence>
<protein>
    <submittedName>
        <fullName evidence="8">AAA domain-containing protein</fullName>
    </submittedName>
</protein>
<evidence type="ECO:0000259" key="6">
    <source>
        <dbReference type="Pfam" id="PF13086"/>
    </source>
</evidence>
<keyword evidence="3" id="KW-0378">Hydrolase</keyword>
<dbReference type="EMBL" id="JAMGBA010000001">
    <property type="protein sequence ID" value="MCL6698284.1"/>
    <property type="molecule type" value="Genomic_DNA"/>
</dbReference>
<comment type="caution">
    <text evidence="8">The sequence shown here is derived from an EMBL/GenBank/DDBJ whole genome shotgun (WGS) entry which is preliminary data.</text>
</comment>
<organism evidence="8 9">
    <name type="scientific">Sphingomonas caseinilyticus</name>
    <dbReference type="NCBI Taxonomy" id="2908205"/>
    <lineage>
        <taxon>Bacteria</taxon>
        <taxon>Pseudomonadati</taxon>
        <taxon>Pseudomonadota</taxon>
        <taxon>Alphaproteobacteria</taxon>
        <taxon>Sphingomonadales</taxon>
        <taxon>Sphingomonadaceae</taxon>
        <taxon>Sphingomonas</taxon>
    </lineage>
</organism>
<feature type="domain" description="DNA2/NAM7 helicase-like C-terminal" evidence="7">
    <location>
        <begin position="382"/>
        <end position="557"/>
    </location>
</feature>
<dbReference type="Pfam" id="PF13086">
    <property type="entry name" value="AAA_11"/>
    <property type="match status" value="2"/>
</dbReference>
<evidence type="ECO:0000259" key="7">
    <source>
        <dbReference type="Pfam" id="PF13087"/>
    </source>
</evidence>
<dbReference type="InterPro" id="IPR041679">
    <property type="entry name" value="DNA2/NAM7-like_C"/>
</dbReference>
<keyword evidence="2" id="KW-0547">Nucleotide-binding</keyword>
<dbReference type="InterPro" id="IPR041677">
    <property type="entry name" value="DNA2/NAM7_AAA_11"/>
</dbReference>
<reference evidence="8 9" key="1">
    <citation type="submission" date="2022-05" db="EMBL/GenBank/DDBJ databases">
        <authorList>
            <person name="Jo J.-H."/>
            <person name="Im W.-T."/>
        </authorList>
    </citation>
    <scope>NUCLEOTIDE SEQUENCE [LARGE SCALE GENOMIC DNA]</scope>
    <source>
        <strain evidence="8 9">NSE70-1</strain>
    </source>
</reference>
<evidence type="ECO:0000256" key="2">
    <source>
        <dbReference type="ARBA" id="ARBA00022741"/>
    </source>
</evidence>
<dbReference type="CDD" id="cd18808">
    <property type="entry name" value="SF1_C_Upf1"/>
    <property type="match status" value="1"/>
</dbReference>
<proteinExistence type="inferred from homology"/>
<dbReference type="Proteomes" id="UP001203410">
    <property type="component" value="Unassembled WGS sequence"/>
</dbReference>
<evidence type="ECO:0000313" key="8">
    <source>
        <dbReference type="EMBL" id="MCL6698284.1"/>
    </source>
</evidence>
<evidence type="ECO:0000256" key="3">
    <source>
        <dbReference type="ARBA" id="ARBA00022801"/>
    </source>
</evidence>
<dbReference type="InterPro" id="IPR050534">
    <property type="entry name" value="Coronavir_polyprotein_1ab"/>
</dbReference>
<evidence type="ECO:0000313" key="9">
    <source>
        <dbReference type="Proteomes" id="UP001203410"/>
    </source>
</evidence>
<feature type="domain" description="DNA2/NAM7 helicase helicase" evidence="6">
    <location>
        <begin position="296"/>
        <end position="360"/>
    </location>
</feature>
<dbReference type="Pfam" id="PF13087">
    <property type="entry name" value="AAA_12"/>
    <property type="match status" value="1"/>
</dbReference>
<keyword evidence="5" id="KW-0067">ATP-binding</keyword>
<dbReference type="SUPFAM" id="SSF52540">
    <property type="entry name" value="P-loop containing nucleoside triphosphate hydrolases"/>
    <property type="match status" value="1"/>
</dbReference>
<dbReference type="PANTHER" id="PTHR43788">
    <property type="entry name" value="DNA2/NAM7 HELICASE FAMILY MEMBER"/>
    <property type="match status" value="1"/>
</dbReference>
<keyword evidence="9" id="KW-1185">Reference proteome</keyword>
<dbReference type="Gene3D" id="3.40.50.300">
    <property type="entry name" value="P-loop containing nucleotide triphosphate hydrolases"/>
    <property type="match status" value="2"/>
</dbReference>
<feature type="domain" description="DNA2/NAM7 helicase helicase" evidence="6">
    <location>
        <begin position="154"/>
        <end position="214"/>
    </location>
</feature>
<keyword evidence="4" id="KW-0347">Helicase</keyword>
<evidence type="ECO:0000256" key="5">
    <source>
        <dbReference type="ARBA" id="ARBA00022840"/>
    </source>
</evidence>
<dbReference type="PANTHER" id="PTHR43788:SF8">
    <property type="entry name" value="DNA-BINDING PROTEIN SMUBP-2"/>
    <property type="match status" value="1"/>
</dbReference>
<dbReference type="RefSeq" id="WP_249903629.1">
    <property type="nucleotide sequence ID" value="NZ_JAMGBA010000001.1"/>
</dbReference>
<evidence type="ECO:0000256" key="1">
    <source>
        <dbReference type="ARBA" id="ARBA00007913"/>
    </source>
</evidence>
<evidence type="ECO:0000256" key="4">
    <source>
        <dbReference type="ARBA" id="ARBA00022806"/>
    </source>
</evidence>
<gene>
    <name evidence="8" type="ORF">LZ496_05750</name>
</gene>
<name>A0ABT0RTF8_9SPHN</name>